<protein>
    <submittedName>
        <fullName evidence="7">NADH dehydrogenase subunit 2</fullName>
    </submittedName>
</protein>
<geneLocation type="mitochondrion" evidence="7"/>
<feature type="transmembrane region" description="Helical" evidence="5">
    <location>
        <begin position="83"/>
        <end position="102"/>
    </location>
</feature>
<accession>A0A3G3MIL3</accession>
<evidence type="ECO:0000313" key="7">
    <source>
        <dbReference type="EMBL" id="AYR06618.1"/>
    </source>
</evidence>
<dbReference type="AlphaFoldDB" id="A0A3G3MIL3"/>
<dbReference type="GO" id="GO:0016020">
    <property type="term" value="C:membrane"/>
    <property type="evidence" value="ECO:0007669"/>
    <property type="project" value="UniProtKB-SubCell"/>
</dbReference>
<feature type="transmembrane region" description="Helical" evidence="5">
    <location>
        <begin position="44"/>
        <end position="63"/>
    </location>
</feature>
<keyword evidence="2 5" id="KW-0812">Transmembrane</keyword>
<dbReference type="HAMAP" id="MF_00445">
    <property type="entry name" value="NDH1_NuoN_1"/>
    <property type="match status" value="1"/>
</dbReference>
<evidence type="ECO:0000256" key="5">
    <source>
        <dbReference type="SAM" id="Phobius"/>
    </source>
</evidence>
<gene>
    <name evidence="7" type="primary">ND2</name>
</gene>
<feature type="domain" description="NADH:quinone oxidoreductase/Mrp antiporter transmembrane" evidence="6">
    <location>
        <begin position="129"/>
        <end position="430"/>
    </location>
</feature>
<keyword evidence="7" id="KW-0496">Mitochondrion</keyword>
<dbReference type="InterPro" id="IPR001750">
    <property type="entry name" value="ND/Mrp_TM"/>
</dbReference>
<feature type="transmembrane region" description="Helical" evidence="5">
    <location>
        <begin position="12"/>
        <end position="32"/>
    </location>
</feature>
<feature type="transmembrane region" description="Helical" evidence="5">
    <location>
        <begin position="308"/>
        <end position="330"/>
    </location>
</feature>
<feature type="transmembrane region" description="Helical" evidence="5">
    <location>
        <begin position="283"/>
        <end position="301"/>
    </location>
</feature>
<keyword evidence="4 5" id="KW-0472">Membrane</keyword>
<reference evidence="7" key="1">
    <citation type="journal article" date="2018" name="Genome Biol. Evol.">
        <title>Mitochondrial and Plastid Genomes from Coralline Red Algae Provide Insights into the Incongruent Evolutionary Histories of Organelles.</title>
        <authorList>
            <person name="Lee J."/>
            <person name="Song H.J."/>
            <person name="In Park S."/>
            <person name="Lee Y.M."/>
            <person name="Jeong S.Y."/>
            <person name="Oh Cho T."/>
            <person name="Kim J.H."/>
            <person name="Choi H.G."/>
            <person name="Choi C.G."/>
            <person name="Nelson W.A."/>
            <person name="Fredericq S."/>
            <person name="Bhattacharya D."/>
            <person name="Su Yoon H."/>
        </authorList>
    </citation>
    <scope>NUCLEOTIDE SEQUENCE</scope>
</reference>
<feature type="transmembrane region" description="Helical" evidence="5">
    <location>
        <begin position="336"/>
        <end position="359"/>
    </location>
</feature>
<dbReference type="PANTHER" id="PTHR22773">
    <property type="entry name" value="NADH DEHYDROGENASE"/>
    <property type="match status" value="1"/>
</dbReference>
<feature type="transmembrane region" description="Helical" evidence="5">
    <location>
        <begin position="461"/>
        <end position="486"/>
    </location>
</feature>
<proteinExistence type="inferred from homology"/>
<sequence length="495" mass="56307">MNIIFDFYSTLAEIYLVISISILLILGVLLSTSIKWGFPLLNNISFLSLQVLVFTLTLIFNIPTLTFFNWSYLSNSDFFSSNLKLLVIIFAIAWIFLSISYVKYEKINSFEYWILILLSFLAILLVLQSYDLLSLYLTIEFQSLTFYILASFKRTSEFSTEAGLKYFILGAFSSTLLLFGLSMLYAITGLSNLGDFSKLFTGILIGNLFLVIGVLIGLAFVTVAFLFKLSAAPFHMWSPDVYEGSPTIITAFFSVFPKLAIISLTLRFFIFSFYDFFPFWKNWFLLCTIFSILVGSFGALIQQKWKRFIAYSSITHIGFILIGILSGELIGIVNILFYLIVYVITIFGIFSFLTSLRVYKFSFHYQIRYLSDVSSLSKINPALAFSISLILFSMAGIPPLSGFFAKAFMILTSLQNNFYGLALLAVVMSCVACFYYIRIIKNIYFSESKKLLVISPVTKDNSLILSFSVLLILFLFVDIDFILTFLTRMALSFLN</sequence>
<dbReference type="InterPro" id="IPR010096">
    <property type="entry name" value="NADH-Q_OxRdtase_suN/2"/>
</dbReference>
<dbReference type="GO" id="GO:0042773">
    <property type="term" value="P:ATP synthesis coupled electron transport"/>
    <property type="evidence" value="ECO:0007669"/>
    <property type="project" value="InterPro"/>
</dbReference>
<feature type="transmembrane region" description="Helical" evidence="5">
    <location>
        <begin position="379"/>
        <end position="398"/>
    </location>
</feature>
<evidence type="ECO:0000256" key="3">
    <source>
        <dbReference type="ARBA" id="ARBA00022989"/>
    </source>
</evidence>
<evidence type="ECO:0000256" key="4">
    <source>
        <dbReference type="ARBA" id="ARBA00023136"/>
    </source>
</evidence>
<dbReference type="EMBL" id="MH281622">
    <property type="protein sequence ID" value="AYR06618.1"/>
    <property type="molecule type" value="Genomic_DNA"/>
</dbReference>
<name>A0A3G3MIL3_9FLOR</name>
<organism evidence="7">
    <name type="scientific">Renouxia sp</name>
    <dbReference type="NCBI Taxonomy" id="2485823"/>
    <lineage>
        <taxon>Eukaryota</taxon>
        <taxon>Rhodophyta</taxon>
        <taxon>Florideophyceae</taxon>
        <taxon>Corallinophycidae</taxon>
        <taxon>Rhodogorgonales</taxon>
        <taxon>Rhodogorgonaceae</taxon>
        <taxon>Renouxia</taxon>
    </lineage>
</organism>
<evidence type="ECO:0000259" key="6">
    <source>
        <dbReference type="Pfam" id="PF00361"/>
    </source>
</evidence>
<feature type="transmembrane region" description="Helical" evidence="5">
    <location>
        <begin position="418"/>
        <end position="440"/>
    </location>
</feature>
<feature type="transmembrane region" description="Helical" evidence="5">
    <location>
        <begin position="248"/>
        <end position="271"/>
    </location>
</feature>
<evidence type="ECO:0000256" key="2">
    <source>
        <dbReference type="ARBA" id="ARBA00022692"/>
    </source>
</evidence>
<comment type="subcellular location">
    <subcellularLocation>
        <location evidence="1">Membrane</location>
        <topology evidence="1">Multi-pass membrane protein</topology>
    </subcellularLocation>
</comment>
<dbReference type="Pfam" id="PF00361">
    <property type="entry name" value="Proton_antipo_M"/>
    <property type="match status" value="1"/>
</dbReference>
<feature type="transmembrane region" description="Helical" evidence="5">
    <location>
        <begin position="199"/>
        <end position="227"/>
    </location>
</feature>
<dbReference type="NCBIfam" id="TIGR01770">
    <property type="entry name" value="NDH_I_N"/>
    <property type="match status" value="1"/>
</dbReference>
<evidence type="ECO:0000256" key="1">
    <source>
        <dbReference type="ARBA" id="ARBA00004141"/>
    </source>
</evidence>
<feature type="transmembrane region" description="Helical" evidence="5">
    <location>
        <begin position="109"/>
        <end position="127"/>
    </location>
</feature>
<dbReference type="GO" id="GO:0008137">
    <property type="term" value="F:NADH dehydrogenase (ubiquinone) activity"/>
    <property type="evidence" value="ECO:0007669"/>
    <property type="project" value="InterPro"/>
</dbReference>
<feature type="transmembrane region" description="Helical" evidence="5">
    <location>
        <begin position="164"/>
        <end position="187"/>
    </location>
</feature>
<keyword evidence="3 5" id="KW-1133">Transmembrane helix</keyword>